<proteinExistence type="predicted"/>
<protein>
    <submittedName>
        <fullName evidence="1">ORF129</fullName>
    </submittedName>
</protein>
<name>A0AA48P8E8_9VIRU</name>
<reference evidence="1" key="1">
    <citation type="journal article" date="2023" name="Front. Mar. Sci.">
        <title>Tracing the invertebrate herpesviruses in the global sequence datasets.</title>
        <authorList>
            <person name="Rosani U."/>
            <person name="Gaia M."/>
            <person name="Delmont T.O."/>
            <person name="Krupovic M."/>
        </authorList>
    </citation>
    <scope>NUCLEOTIDE SEQUENCE</scope>
    <source>
        <strain evidence="1">MalacoHV1/China/2018</strain>
    </source>
</reference>
<organism evidence="1">
    <name type="scientific">Malaco herpesvirus 1</name>
    <dbReference type="NCBI Taxonomy" id="3031797"/>
    <lineage>
        <taxon>Viruses</taxon>
        <taxon>Duplodnaviria</taxon>
        <taxon>Heunggongvirae</taxon>
        <taxon>Peploviricota</taxon>
        <taxon>Herviviricetes</taxon>
        <taxon>Herpesvirales</taxon>
        <taxon>Malacoherpesviridae</taxon>
    </lineage>
</organism>
<reference evidence="1" key="2">
    <citation type="submission" date="2023-01" db="EMBL/GenBank/DDBJ databases">
        <authorList>
            <person name="Rosani U."/>
            <person name="Delmont T.O."/>
            <person name="Gaia M."/>
            <person name="Krupovic M."/>
        </authorList>
    </citation>
    <scope>NUCLEOTIDE SEQUENCE</scope>
    <source>
        <strain evidence="1">MalacoHV1/China/2018</strain>
    </source>
</reference>
<accession>A0AA48P8E8</accession>
<sequence length="400" mass="46519">MYRPNPGHEYLMKIFCKIKYDMCMLAGQLEFGNFLKSSLFHQIMPTDMFYHLYLKHITNMDNEGCKKVLEKYMKKINQRLRGMLLKRGKQIIAEFAVLLMGPIHTREWQGDEMLRLIARFKCKNDTGMDLSAMQVFMAALKMDKHCFDIVMHWIHVSCKGRRNAGRANRVLHWVKQCLLTDTYAPVYINQTKLSTKHALILIHKHEELCRMMFSITDSVSYGSSITTISNNKTSIPSSILNKVMSQKSDNYLKHTSLYTMDPPENTRGLIVNAEPFTIVLHNGRFNHVSSNHINGLMQAMWEATGICYLEENTHKMLRVRHRVKDECVNTPPEKFIMRHSEMLNPDCVKMTPFPVVDKLMKFEPVDVVSEYELSQICSINDTMDFLLASIKDVTRYKAKK</sequence>
<evidence type="ECO:0000313" key="1">
    <source>
        <dbReference type="EMBL" id="DBA11830.1"/>
    </source>
</evidence>
<dbReference type="EMBL" id="BK063097">
    <property type="protein sequence ID" value="DBA11830.1"/>
    <property type="molecule type" value="Genomic_DNA"/>
</dbReference>